<dbReference type="GO" id="GO:0032259">
    <property type="term" value="P:methylation"/>
    <property type="evidence" value="ECO:0007669"/>
    <property type="project" value="UniProtKB-KW"/>
</dbReference>
<gene>
    <name evidence="2" type="ORF">LJ657_20845</name>
</gene>
<dbReference type="InterPro" id="IPR013216">
    <property type="entry name" value="Methyltransf_11"/>
</dbReference>
<organism evidence="2 3">
    <name type="scientific">Streptomyces guryensis</name>
    <dbReference type="NCBI Taxonomy" id="2886947"/>
    <lineage>
        <taxon>Bacteria</taxon>
        <taxon>Bacillati</taxon>
        <taxon>Actinomycetota</taxon>
        <taxon>Actinomycetes</taxon>
        <taxon>Kitasatosporales</taxon>
        <taxon>Streptomycetaceae</taxon>
        <taxon>Streptomyces</taxon>
    </lineage>
</organism>
<dbReference type="RefSeq" id="WP_232650264.1">
    <property type="nucleotide sequence ID" value="NZ_JAJSBI010000010.1"/>
</dbReference>
<name>A0A9Q3Z775_9ACTN</name>
<dbReference type="InterPro" id="IPR052356">
    <property type="entry name" value="Thiol_S-MT"/>
</dbReference>
<dbReference type="GO" id="GO:0008757">
    <property type="term" value="F:S-adenosylmethionine-dependent methyltransferase activity"/>
    <property type="evidence" value="ECO:0007669"/>
    <property type="project" value="InterPro"/>
</dbReference>
<proteinExistence type="predicted"/>
<dbReference type="InterPro" id="IPR029063">
    <property type="entry name" value="SAM-dependent_MTases_sf"/>
</dbReference>
<dbReference type="EMBL" id="JAJSBI010000010">
    <property type="protein sequence ID" value="MCD9876059.1"/>
    <property type="molecule type" value="Genomic_DNA"/>
</dbReference>
<evidence type="ECO:0000313" key="3">
    <source>
        <dbReference type="Proteomes" id="UP001108029"/>
    </source>
</evidence>
<dbReference type="Proteomes" id="UP001108029">
    <property type="component" value="Unassembled WGS sequence"/>
</dbReference>
<accession>A0A9Q3Z775</accession>
<evidence type="ECO:0000259" key="1">
    <source>
        <dbReference type="Pfam" id="PF08241"/>
    </source>
</evidence>
<dbReference type="Gene3D" id="3.40.50.150">
    <property type="entry name" value="Vaccinia Virus protein VP39"/>
    <property type="match status" value="1"/>
</dbReference>
<protein>
    <submittedName>
        <fullName evidence="2">Class I SAM-dependent methyltransferase</fullName>
    </submittedName>
</protein>
<dbReference type="AlphaFoldDB" id="A0A9Q3Z775"/>
<dbReference type="PANTHER" id="PTHR45036:SF1">
    <property type="entry name" value="METHYLTRANSFERASE LIKE 7A"/>
    <property type="match status" value="1"/>
</dbReference>
<dbReference type="CDD" id="cd02440">
    <property type="entry name" value="AdoMet_MTases"/>
    <property type="match status" value="1"/>
</dbReference>
<feature type="domain" description="Methyltransferase type 11" evidence="1">
    <location>
        <begin position="40"/>
        <end position="135"/>
    </location>
</feature>
<keyword evidence="3" id="KW-1185">Reference proteome</keyword>
<dbReference type="SUPFAM" id="SSF53335">
    <property type="entry name" value="S-adenosyl-L-methionine-dependent methyltransferases"/>
    <property type="match status" value="1"/>
</dbReference>
<comment type="caution">
    <text evidence="2">The sequence shown here is derived from an EMBL/GenBank/DDBJ whole genome shotgun (WGS) entry which is preliminary data.</text>
</comment>
<dbReference type="PANTHER" id="PTHR45036">
    <property type="entry name" value="METHYLTRANSFERASE LIKE 7B"/>
    <property type="match status" value="1"/>
</dbReference>
<reference evidence="2" key="1">
    <citation type="submission" date="2021-12" db="EMBL/GenBank/DDBJ databases">
        <authorList>
            <person name="Lee J.-H."/>
            <person name="Kim S.-B."/>
        </authorList>
    </citation>
    <scope>NUCLEOTIDE SEQUENCE</scope>
    <source>
        <strain evidence="2">NR30</strain>
    </source>
</reference>
<keyword evidence="2" id="KW-0808">Transferase</keyword>
<evidence type="ECO:0000313" key="2">
    <source>
        <dbReference type="EMBL" id="MCD9876059.1"/>
    </source>
</evidence>
<sequence>MGIRSTLFAVTYDRMMAKAERQGLDDLRRRVIAEADGRVLEIGGGTGANLALYGERVESLTVTEPEPAMVRRLERHVEERAPRTTVLRAPAEDLPFEDDSFDVVVSTLVLCGVSDQQRALRQLRRVLRPGGRLLFLEHMRSDDPKAARHQDRMNWLNRLVVCCECNRPTLDSIRAAGFVVDHVERQVFPAAPSFVGQAVLGSARLPAATPSGPGAAGAVPETAAGG</sequence>
<dbReference type="Pfam" id="PF08241">
    <property type="entry name" value="Methyltransf_11"/>
    <property type="match status" value="1"/>
</dbReference>
<keyword evidence="2" id="KW-0489">Methyltransferase</keyword>